<keyword evidence="2" id="KW-1185">Reference proteome</keyword>
<accession>A0ABR1CKS7</accession>
<organism evidence="1 2">
    <name type="scientific">Necator americanus</name>
    <name type="common">Human hookworm</name>
    <dbReference type="NCBI Taxonomy" id="51031"/>
    <lineage>
        <taxon>Eukaryota</taxon>
        <taxon>Metazoa</taxon>
        <taxon>Ecdysozoa</taxon>
        <taxon>Nematoda</taxon>
        <taxon>Chromadorea</taxon>
        <taxon>Rhabditida</taxon>
        <taxon>Rhabditina</taxon>
        <taxon>Rhabditomorpha</taxon>
        <taxon>Strongyloidea</taxon>
        <taxon>Ancylostomatidae</taxon>
        <taxon>Bunostominae</taxon>
        <taxon>Necator</taxon>
    </lineage>
</organism>
<evidence type="ECO:0008006" key="3">
    <source>
        <dbReference type="Google" id="ProtNLM"/>
    </source>
</evidence>
<evidence type="ECO:0000313" key="1">
    <source>
        <dbReference type="EMBL" id="KAK6738996.1"/>
    </source>
</evidence>
<dbReference type="Proteomes" id="UP001303046">
    <property type="component" value="Unassembled WGS sequence"/>
</dbReference>
<sequence length="66" mass="7791">MNMADIRLSDGILGSYYASWKVFSTALLDWNFVRRVLREIFEHNHETRLCNSTENTKHQEQAAMFP</sequence>
<proteinExistence type="predicted"/>
<comment type="caution">
    <text evidence="1">The sequence shown here is derived from an EMBL/GenBank/DDBJ whole genome shotgun (WGS) entry which is preliminary data.</text>
</comment>
<evidence type="ECO:0000313" key="2">
    <source>
        <dbReference type="Proteomes" id="UP001303046"/>
    </source>
</evidence>
<gene>
    <name evidence="1" type="primary">Necator_chrII.g8634</name>
    <name evidence="1" type="ORF">RB195_020839</name>
</gene>
<dbReference type="EMBL" id="JAVFWL010000002">
    <property type="protein sequence ID" value="KAK6738996.1"/>
    <property type="molecule type" value="Genomic_DNA"/>
</dbReference>
<protein>
    <recommendedName>
        <fullName evidence="3">Atg6 BARA domain-containing protein</fullName>
    </recommendedName>
</protein>
<name>A0ABR1CKS7_NECAM</name>
<reference evidence="1 2" key="1">
    <citation type="submission" date="2023-08" db="EMBL/GenBank/DDBJ databases">
        <title>A Necator americanus chromosomal reference genome.</title>
        <authorList>
            <person name="Ilik V."/>
            <person name="Petrzelkova K.J."/>
            <person name="Pardy F."/>
            <person name="Fuh T."/>
            <person name="Niatou-Singa F.S."/>
            <person name="Gouil Q."/>
            <person name="Baker L."/>
            <person name="Ritchie M.E."/>
            <person name="Jex A.R."/>
            <person name="Gazzola D."/>
            <person name="Li H."/>
            <person name="Toshio Fujiwara R."/>
            <person name="Zhan B."/>
            <person name="Aroian R.V."/>
            <person name="Pafco B."/>
            <person name="Schwarz E.M."/>
        </authorList>
    </citation>
    <scope>NUCLEOTIDE SEQUENCE [LARGE SCALE GENOMIC DNA]</scope>
    <source>
        <strain evidence="1 2">Aroian</strain>
        <tissue evidence="1">Whole animal</tissue>
    </source>
</reference>